<evidence type="ECO:0000256" key="7">
    <source>
        <dbReference type="ARBA" id="ARBA00022801"/>
    </source>
</evidence>
<evidence type="ECO:0000256" key="6">
    <source>
        <dbReference type="ARBA" id="ARBA00022723"/>
    </source>
</evidence>
<dbReference type="PANTHER" id="PTHR43221:SF1">
    <property type="entry name" value="PROTEASE HTPX"/>
    <property type="match status" value="1"/>
</dbReference>
<evidence type="ECO:0000256" key="1">
    <source>
        <dbReference type="ARBA" id="ARBA00001947"/>
    </source>
</evidence>
<dbReference type="Pfam" id="PF12796">
    <property type="entry name" value="Ank_2"/>
    <property type="match status" value="2"/>
</dbReference>
<dbReference type="PROSITE" id="PS50088">
    <property type="entry name" value="ANK_REPEAT"/>
    <property type="match status" value="3"/>
</dbReference>
<dbReference type="GO" id="GO:0004222">
    <property type="term" value="F:metalloendopeptidase activity"/>
    <property type="evidence" value="ECO:0007669"/>
    <property type="project" value="InterPro"/>
</dbReference>
<keyword evidence="3" id="KW-1003">Cell membrane</keyword>
<dbReference type="GO" id="GO:0006508">
    <property type="term" value="P:proteolysis"/>
    <property type="evidence" value="ECO:0007669"/>
    <property type="project" value="UniProtKB-KW"/>
</dbReference>
<organism evidence="15 16">
    <name type="scientific">Lederbergia lenta</name>
    <name type="common">Bacillus lentus</name>
    <dbReference type="NCBI Taxonomy" id="1467"/>
    <lineage>
        <taxon>Bacteria</taxon>
        <taxon>Bacillati</taxon>
        <taxon>Bacillota</taxon>
        <taxon>Bacilli</taxon>
        <taxon>Bacillales</taxon>
        <taxon>Bacillaceae</taxon>
        <taxon>Lederbergia</taxon>
    </lineage>
</organism>
<feature type="transmembrane region" description="Helical" evidence="13">
    <location>
        <begin position="265"/>
        <end position="287"/>
    </location>
</feature>
<evidence type="ECO:0000256" key="11">
    <source>
        <dbReference type="ARBA" id="ARBA00023136"/>
    </source>
</evidence>
<protein>
    <submittedName>
        <fullName evidence="15">Peptidase M48 Ste24p</fullName>
    </submittedName>
</protein>
<feature type="transmembrane region" description="Helical" evidence="13">
    <location>
        <begin position="20"/>
        <end position="53"/>
    </location>
</feature>
<keyword evidence="9 13" id="KW-1133">Transmembrane helix</keyword>
<evidence type="ECO:0000256" key="10">
    <source>
        <dbReference type="ARBA" id="ARBA00023049"/>
    </source>
</evidence>
<gene>
    <name evidence="15" type="ORF">NCTC4824_02880</name>
</gene>
<evidence type="ECO:0000256" key="9">
    <source>
        <dbReference type="ARBA" id="ARBA00022989"/>
    </source>
</evidence>
<dbReference type="STRING" id="1348624.GCA_001591545_01928"/>
<evidence type="ECO:0000256" key="2">
    <source>
        <dbReference type="ARBA" id="ARBA00004651"/>
    </source>
</evidence>
<evidence type="ECO:0000256" key="3">
    <source>
        <dbReference type="ARBA" id="ARBA00022475"/>
    </source>
</evidence>
<keyword evidence="16" id="KW-1185">Reference proteome</keyword>
<dbReference type="InterPro" id="IPR036770">
    <property type="entry name" value="Ankyrin_rpt-contain_sf"/>
</dbReference>
<feature type="domain" description="Peptidase M48" evidence="14">
    <location>
        <begin position="71"/>
        <end position="157"/>
    </location>
</feature>
<evidence type="ECO:0000256" key="12">
    <source>
        <dbReference type="PROSITE-ProRule" id="PRU00023"/>
    </source>
</evidence>
<dbReference type="PROSITE" id="PS50297">
    <property type="entry name" value="ANK_REP_REGION"/>
    <property type="match status" value="3"/>
</dbReference>
<sequence length="476" mass="53558">MHQEIQVGDLIHKNEKKYFALVLIISIIMYLVLLVSIIGIFIIISLFLVSLFFHAVMIGHIRTNAVKLSEQQFPEIYQKTRELSAKMELSYTPDIYVAESGGTLNAFATRFFGRNMVVLYSEIFELYKKGGEEELNFVIAHELAHIKRRHLSKTMFILPAMWLPAIGELYLRACEYTCDRYATHYVGSTEAAKNGLVILAVGKELYKDVNRTAFVDQLELERGFFVWLSEILSSHPPLPKRIREIGVFFQDEEFISYKNKSSNKAWIWITAGLVSFVLLFWGGIYGIGKLVAYVETMEANGVLDEDDSSDYNTSDYDEEEIVETPELIKAVVNNDMDKVKMLVEKGEKLEAQDSQGNTALHWAVLAGNRNLAYYLLNAGADPNQESLYGSNSVMIAAERANTELLMLLLDAGGDPNSADYDGWTPLFYAVQGGSTAVAELLLKAGADPQVSDVEDITPLMYSIQYGMEDMSEVLKK</sequence>
<keyword evidence="10" id="KW-0482">Metalloprotease</keyword>
<dbReference type="InterPro" id="IPR050083">
    <property type="entry name" value="HtpX_protease"/>
</dbReference>
<feature type="repeat" description="ANK" evidence="12">
    <location>
        <begin position="421"/>
        <end position="453"/>
    </location>
</feature>
<keyword evidence="8" id="KW-0862">Zinc</keyword>
<dbReference type="SUPFAM" id="SSF48403">
    <property type="entry name" value="Ankyrin repeat"/>
    <property type="match status" value="1"/>
</dbReference>
<accession>A0A2X4WBW9</accession>
<dbReference type="InterPro" id="IPR002110">
    <property type="entry name" value="Ankyrin_rpt"/>
</dbReference>
<dbReference type="GO" id="GO:0005886">
    <property type="term" value="C:plasma membrane"/>
    <property type="evidence" value="ECO:0007669"/>
    <property type="project" value="UniProtKB-SubCell"/>
</dbReference>
<comment type="subcellular location">
    <subcellularLocation>
        <location evidence="2">Cell membrane</location>
        <topology evidence="2">Multi-pass membrane protein</topology>
    </subcellularLocation>
</comment>
<dbReference type="CDD" id="cd07325">
    <property type="entry name" value="M48_Ste24p_like"/>
    <property type="match status" value="1"/>
</dbReference>
<evidence type="ECO:0000256" key="5">
    <source>
        <dbReference type="ARBA" id="ARBA00022692"/>
    </source>
</evidence>
<keyword evidence="4" id="KW-0645">Protease</keyword>
<dbReference type="InterPro" id="IPR001915">
    <property type="entry name" value="Peptidase_M48"/>
</dbReference>
<dbReference type="KEGG" id="blen:NCTC4824_02880"/>
<evidence type="ECO:0000259" key="14">
    <source>
        <dbReference type="Pfam" id="PF01435"/>
    </source>
</evidence>
<name>A0A2X4WBW9_LEDLE</name>
<dbReference type="AlphaFoldDB" id="A0A2X4WBW9"/>
<evidence type="ECO:0000256" key="13">
    <source>
        <dbReference type="SAM" id="Phobius"/>
    </source>
</evidence>
<keyword evidence="6" id="KW-0479">Metal-binding</keyword>
<keyword evidence="12" id="KW-0040">ANK repeat</keyword>
<dbReference type="EMBL" id="LS483476">
    <property type="protein sequence ID" value="SQI60661.1"/>
    <property type="molecule type" value="Genomic_DNA"/>
</dbReference>
<keyword evidence="11 13" id="KW-0472">Membrane</keyword>
<comment type="cofactor">
    <cofactor evidence="1">
        <name>Zn(2+)</name>
        <dbReference type="ChEBI" id="CHEBI:29105"/>
    </cofactor>
</comment>
<evidence type="ECO:0000313" key="15">
    <source>
        <dbReference type="EMBL" id="SQI60661.1"/>
    </source>
</evidence>
<dbReference type="Proteomes" id="UP000249134">
    <property type="component" value="Chromosome 1"/>
</dbReference>
<dbReference type="Pfam" id="PF01435">
    <property type="entry name" value="Peptidase_M48"/>
    <property type="match status" value="2"/>
</dbReference>
<dbReference type="RefSeq" id="WP_066140269.1">
    <property type="nucleotide sequence ID" value="NZ_CBCSGM010000001.1"/>
</dbReference>
<keyword evidence="5 13" id="KW-0812">Transmembrane</keyword>
<evidence type="ECO:0000313" key="16">
    <source>
        <dbReference type="Proteomes" id="UP000249134"/>
    </source>
</evidence>
<dbReference type="PANTHER" id="PTHR43221">
    <property type="entry name" value="PROTEASE HTPX"/>
    <property type="match status" value="1"/>
</dbReference>
<feature type="repeat" description="ANK" evidence="12">
    <location>
        <begin position="388"/>
        <end position="420"/>
    </location>
</feature>
<reference evidence="15 16" key="1">
    <citation type="submission" date="2018-06" db="EMBL/GenBank/DDBJ databases">
        <authorList>
            <consortium name="Pathogen Informatics"/>
            <person name="Doyle S."/>
        </authorList>
    </citation>
    <scope>NUCLEOTIDE SEQUENCE [LARGE SCALE GENOMIC DNA]</scope>
    <source>
        <strain evidence="15 16">NCTC4824</strain>
    </source>
</reference>
<dbReference type="GO" id="GO:0046872">
    <property type="term" value="F:metal ion binding"/>
    <property type="evidence" value="ECO:0007669"/>
    <property type="project" value="UniProtKB-KW"/>
</dbReference>
<dbReference type="PRINTS" id="PR01415">
    <property type="entry name" value="ANKYRIN"/>
</dbReference>
<dbReference type="Gene3D" id="3.30.2010.10">
    <property type="entry name" value="Metalloproteases ('zincins'), catalytic domain"/>
    <property type="match status" value="1"/>
</dbReference>
<proteinExistence type="predicted"/>
<feature type="domain" description="Peptidase M48" evidence="14">
    <location>
        <begin position="168"/>
        <end position="245"/>
    </location>
</feature>
<feature type="repeat" description="ANK" evidence="12">
    <location>
        <begin position="355"/>
        <end position="387"/>
    </location>
</feature>
<evidence type="ECO:0000256" key="4">
    <source>
        <dbReference type="ARBA" id="ARBA00022670"/>
    </source>
</evidence>
<dbReference type="SMART" id="SM00248">
    <property type="entry name" value="ANK"/>
    <property type="match status" value="4"/>
</dbReference>
<keyword evidence="7" id="KW-0378">Hydrolase</keyword>
<evidence type="ECO:0000256" key="8">
    <source>
        <dbReference type="ARBA" id="ARBA00022833"/>
    </source>
</evidence>
<dbReference type="Gene3D" id="1.25.40.20">
    <property type="entry name" value="Ankyrin repeat-containing domain"/>
    <property type="match status" value="1"/>
</dbReference>